<dbReference type="AlphaFoldDB" id="A0A369BWI7"/>
<comment type="caution">
    <text evidence="1">The sequence shown here is derived from an EMBL/GenBank/DDBJ whole genome shotgun (WGS) entry which is preliminary data.</text>
</comment>
<keyword evidence="2" id="KW-1185">Reference proteome</keyword>
<name>A0A369BWI7_9GAMM</name>
<dbReference type="RefSeq" id="WP_211314985.1">
    <property type="nucleotide sequence ID" value="NZ_QPJY01000012.1"/>
</dbReference>
<dbReference type="InterPro" id="IPR008928">
    <property type="entry name" value="6-hairpin_glycosidase_sf"/>
</dbReference>
<dbReference type="GO" id="GO:0005975">
    <property type="term" value="P:carbohydrate metabolic process"/>
    <property type="evidence" value="ECO:0007669"/>
    <property type="project" value="InterPro"/>
</dbReference>
<dbReference type="Gene3D" id="1.50.10.20">
    <property type="match status" value="1"/>
</dbReference>
<proteinExistence type="predicted"/>
<sequence>MSLLLFGLPVPDHPAGNAAVTPLEIAASGAACLAGLVDGEGRFRYRFDADSGAEASGYNILRHCGTVWAMLDVHRHSGSPGTLPETAVRAMAWLLDNHLRFFRAVDNPVLVEENSIKLGANALGVLALVALHRATGTALALDLARGLAGYMVGEQRHDGDFVHKRFFRSGRVSDFRSEYYTGEALLALCELGAATGEARWREAAAAVADRLGPLDYGVEQHSHWMLYALDRLHEATGAERYHRHAERIARHIVAHPDYRAWRRSTPIACRSEGLLAFLRLLERRAAVEDLALRQACLNTVRENLALQAGFRTPAGCFVRGGGDSRGREVRIDYIQHNISAFLHYHLGGY</sequence>
<evidence type="ECO:0000313" key="2">
    <source>
        <dbReference type="Proteomes" id="UP000252707"/>
    </source>
</evidence>
<dbReference type="EMBL" id="QPJY01000012">
    <property type="protein sequence ID" value="RCX26040.1"/>
    <property type="molecule type" value="Genomic_DNA"/>
</dbReference>
<accession>A0A369BWI7</accession>
<reference evidence="1 2" key="1">
    <citation type="submission" date="2018-07" db="EMBL/GenBank/DDBJ databases">
        <title>Genomic Encyclopedia of Type Strains, Phase IV (KMG-IV): sequencing the most valuable type-strain genomes for metagenomic binning, comparative biology and taxonomic classification.</title>
        <authorList>
            <person name="Goeker M."/>
        </authorList>
    </citation>
    <scope>NUCLEOTIDE SEQUENCE [LARGE SCALE GENOMIC DNA]</scope>
    <source>
        <strain evidence="1 2">DSM 26407</strain>
    </source>
</reference>
<protein>
    <submittedName>
        <fullName evidence="1">Uncharacterized protein</fullName>
    </submittedName>
</protein>
<organism evidence="1 2">
    <name type="scientific">Thioalbus denitrificans</name>
    <dbReference type="NCBI Taxonomy" id="547122"/>
    <lineage>
        <taxon>Bacteria</taxon>
        <taxon>Pseudomonadati</taxon>
        <taxon>Pseudomonadota</taxon>
        <taxon>Gammaproteobacteria</taxon>
        <taxon>Chromatiales</taxon>
        <taxon>Ectothiorhodospiraceae</taxon>
        <taxon>Thioalbus</taxon>
    </lineage>
</organism>
<evidence type="ECO:0000313" key="1">
    <source>
        <dbReference type="EMBL" id="RCX26040.1"/>
    </source>
</evidence>
<dbReference type="SUPFAM" id="SSF48208">
    <property type="entry name" value="Six-hairpin glycosidases"/>
    <property type="match status" value="1"/>
</dbReference>
<gene>
    <name evidence="1" type="ORF">DFQ59_11243</name>
</gene>
<dbReference type="Proteomes" id="UP000252707">
    <property type="component" value="Unassembled WGS sequence"/>
</dbReference>